<keyword evidence="6" id="KW-1185">Reference proteome</keyword>
<dbReference type="PANTHER" id="PTHR12001:SF86">
    <property type="entry name" value="GERANYLGERANYL DIPHOSPHATE SYNTHASE"/>
    <property type="match status" value="1"/>
</dbReference>
<dbReference type="Pfam" id="PF00348">
    <property type="entry name" value="polyprenyl_synt"/>
    <property type="match status" value="1"/>
</dbReference>
<dbReference type="PROSITE" id="PS00723">
    <property type="entry name" value="POLYPRENYL_SYNTHASE_1"/>
    <property type="match status" value="1"/>
</dbReference>
<dbReference type="SUPFAM" id="SSF48576">
    <property type="entry name" value="Terpenoid synthases"/>
    <property type="match status" value="1"/>
</dbReference>
<proteinExistence type="inferred from homology"/>
<name>A0A7H0I4M4_9ACTN</name>
<dbReference type="GO" id="GO:0046872">
    <property type="term" value="F:metal ion binding"/>
    <property type="evidence" value="ECO:0007669"/>
    <property type="project" value="UniProtKB-KW"/>
</dbReference>
<dbReference type="SFLD" id="SFLDS00005">
    <property type="entry name" value="Isoprenoid_Synthase_Type_I"/>
    <property type="match status" value="1"/>
</dbReference>
<evidence type="ECO:0000313" key="6">
    <source>
        <dbReference type="Proteomes" id="UP000516230"/>
    </source>
</evidence>
<sequence>MAAYAVGWRDVGGTPAPGASPGKGVRQTLAVLGAEAAGAPGKAGVPGAVAVELVHAFSLLHDDLMDGDETRRGRPALWAAYGTGPAVLTGDALFALAVRTVALTPDGVAPAAMRRLSVALSGLVHGQARDLAAEDRPWHGAGAVDTGEYAVTAELKTGSLLGCAVATGALLGGADDDTVDALDAMGRHAGVAFQLVDDVLGIWGDPAETGKPVHGDLRRRKKSYPVLAALAGGGRAARELRGLLAESGPPSSGANGRNGGAARSRDGGEEDRRVARVAALTEAAGGRAAALAEAARRLGAARACLRAVPLAPGPAHALDRLLTRLYGRTC</sequence>
<evidence type="ECO:0000256" key="4">
    <source>
        <dbReference type="SAM" id="MobiDB-lite"/>
    </source>
</evidence>
<evidence type="ECO:0000256" key="3">
    <source>
        <dbReference type="RuleBase" id="RU004466"/>
    </source>
</evidence>
<dbReference type="GO" id="GO:0004659">
    <property type="term" value="F:prenyltransferase activity"/>
    <property type="evidence" value="ECO:0007669"/>
    <property type="project" value="InterPro"/>
</dbReference>
<feature type="compositionally biased region" description="Low complexity" evidence="4">
    <location>
        <begin position="245"/>
        <end position="255"/>
    </location>
</feature>
<gene>
    <name evidence="5" type="ORF">IAG43_32395</name>
</gene>
<dbReference type="InterPro" id="IPR008949">
    <property type="entry name" value="Isoprenoid_synthase_dom_sf"/>
</dbReference>
<accession>A0A7H0I4M4</accession>
<dbReference type="InterPro" id="IPR000092">
    <property type="entry name" value="Polyprenyl_synt"/>
</dbReference>
<evidence type="ECO:0000256" key="2">
    <source>
        <dbReference type="ARBA" id="ARBA00022842"/>
    </source>
</evidence>
<dbReference type="KEGG" id="sgj:IAG43_32395"/>
<dbReference type="CDD" id="cd00685">
    <property type="entry name" value="Trans_IPPS_HT"/>
    <property type="match status" value="1"/>
</dbReference>
<dbReference type="PANTHER" id="PTHR12001">
    <property type="entry name" value="GERANYLGERANYL PYROPHOSPHATE SYNTHASE"/>
    <property type="match status" value="1"/>
</dbReference>
<dbReference type="AlphaFoldDB" id="A0A7H0I4M4"/>
<dbReference type="EMBL" id="CP060825">
    <property type="protein sequence ID" value="QNP67740.1"/>
    <property type="molecule type" value="Genomic_DNA"/>
</dbReference>
<protein>
    <submittedName>
        <fullName evidence="5">Polyprenyl synthetase family protein</fullName>
    </submittedName>
</protein>
<evidence type="ECO:0000256" key="1">
    <source>
        <dbReference type="ARBA" id="ARBA00022723"/>
    </source>
</evidence>
<organism evidence="5 6">
    <name type="scientific">Streptomyces genisteinicus</name>
    <dbReference type="NCBI Taxonomy" id="2768068"/>
    <lineage>
        <taxon>Bacteria</taxon>
        <taxon>Bacillati</taxon>
        <taxon>Actinomycetota</taxon>
        <taxon>Actinomycetes</taxon>
        <taxon>Kitasatosporales</taxon>
        <taxon>Streptomycetaceae</taxon>
        <taxon>Streptomyces</taxon>
    </lineage>
</organism>
<dbReference type="Proteomes" id="UP000516230">
    <property type="component" value="Chromosome"/>
</dbReference>
<dbReference type="InterPro" id="IPR033749">
    <property type="entry name" value="Polyprenyl_synt_CS"/>
</dbReference>
<dbReference type="GO" id="GO:0008299">
    <property type="term" value="P:isoprenoid biosynthetic process"/>
    <property type="evidence" value="ECO:0007669"/>
    <property type="project" value="InterPro"/>
</dbReference>
<comment type="similarity">
    <text evidence="3">Belongs to the FPP/GGPP synthase family.</text>
</comment>
<keyword evidence="3" id="KW-0808">Transferase</keyword>
<dbReference type="Gene3D" id="1.10.600.10">
    <property type="entry name" value="Farnesyl Diphosphate Synthase"/>
    <property type="match status" value="1"/>
</dbReference>
<feature type="region of interest" description="Disordered" evidence="4">
    <location>
        <begin position="245"/>
        <end position="272"/>
    </location>
</feature>
<keyword evidence="1" id="KW-0479">Metal-binding</keyword>
<keyword evidence="2" id="KW-0460">Magnesium</keyword>
<evidence type="ECO:0000313" key="5">
    <source>
        <dbReference type="EMBL" id="QNP67740.1"/>
    </source>
</evidence>
<reference evidence="5 6" key="1">
    <citation type="submission" date="2020-08" db="EMBL/GenBank/DDBJ databases">
        <title>A novel species.</title>
        <authorList>
            <person name="Gao J."/>
        </authorList>
    </citation>
    <scope>NUCLEOTIDE SEQUENCE [LARGE SCALE GENOMIC DNA]</scope>
    <source>
        <strain evidence="5 6">CRPJ-33</strain>
    </source>
</reference>
<feature type="compositionally biased region" description="Basic and acidic residues" evidence="4">
    <location>
        <begin position="263"/>
        <end position="272"/>
    </location>
</feature>